<feature type="transmembrane region" description="Helical" evidence="7">
    <location>
        <begin position="470"/>
        <end position="492"/>
    </location>
</feature>
<feature type="transmembrane region" description="Helical" evidence="7">
    <location>
        <begin position="95"/>
        <end position="112"/>
    </location>
</feature>
<dbReference type="GO" id="GO:0022857">
    <property type="term" value="F:transmembrane transporter activity"/>
    <property type="evidence" value="ECO:0007669"/>
    <property type="project" value="InterPro"/>
</dbReference>
<evidence type="ECO:0000256" key="6">
    <source>
        <dbReference type="ARBA" id="ARBA00038347"/>
    </source>
</evidence>
<feature type="transmembrane region" description="Helical" evidence="7">
    <location>
        <begin position="118"/>
        <end position="141"/>
    </location>
</feature>
<keyword evidence="9" id="KW-1185">Reference proteome</keyword>
<comment type="subcellular location">
    <subcellularLocation>
        <location evidence="1">Membrane</location>
        <topology evidence="1">Multi-pass membrane protein</topology>
    </subcellularLocation>
</comment>
<reference evidence="8 9" key="1">
    <citation type="submission" date="2019-07" db="EMBL/GenBank/DDBJ databases">
        <authorList>
            <person name="Friedrich A."/>
            <person name="Schacherer J."/>
        </authorList>
    </citation>
    <scope>NUCLEOTIDE SEQUENCE [LARGE SCALE GENOMIC DNA]</scope>
</reference>
<keyword evidence="5 7" id="KW-0472">Membrane</keyword>
<comment type="similarity">
    <text evidence="6">Belongs to the major facilitator superfamily. CAR1 family.</text>
</comment>
<evidence type="ECO:0000256" key="5">
    <source>
        <dbReference type="ARBA" id="ARBA00023136"/>
    </source>
</evidence>
<feature type="transmembrane region" description="Helical" evidence="7">
    <location>
        <begin position="184"/>
        <end position="203"/>
    </location>
</feature>
<gene>
    <name evidence="8" type="ORF">DEBR0S1_34134G</name>
</gene>
<organism evidence="8 9">
    <name type="scientific">Dekkera bruxellensis</name>
    <name type="common">Brettanomyces custersii</name>
    <dbReference type="NCBI Taxonomy" id="5007"/>
    <lineage>
        <taxon>Eukaryota</taxon>
        <taxon>Fungi</taxon>
        <taxon>Dikarya</taxon>
        <taxon>Ascomycota</taxon>
        <taxon>Saccharomycotina</taxon>
        <taxon>Pichiomycetes</taxon>
        <taxon>Pichiales</taxon>
        <taxon>Pichiaceae</taxon>
        <taxon>Brettanomyces</taxon>
    </lineage>
</organism>
<dbReference type="PANTHER" id="PTHR23502:SF51">
    <property type="entry name" value="QUINIDINE RESISTANCE PROTEIN 1-RELATED"/>
    <property type="match status" value="1"/>
</dbReference>
<name>A0A7D9GYN2_DEKBR</name>
<evidence type="ECO:0000256" key="1">
    <source>
        <dbReference type="ARBA" id="ARBA00004141"/>
    </source>
</evidence>
<dbReference type="Proteomes" id="UP000478008">
    <property type="component" value="Unassembled WGS sequence"/>
</dbReference>
<keyword evidence="2" id="KW-0813">Transport</keyword>
<accession>A0A7D9GYN2</accession>
<evidence type="ECO:0000313" key="9">
    <source>
        <dbReference type="Proteomes" id="UP000478008"/>
    </source>
</evidence>
<evidence type="ECO:0000256" key="3">
    <source>
        <dbReference type="ARBA" id="ARBA00022692"/>
    </source>
</evidence>
<evidence type="ECO:0000313" key="8">
    <source>
        <dbReference type="EMBL" id="VUG17142.1"/>
    </source>
</evidence>
<feature type="transmembrane region" description="Helical" evidence="7">
    <location>
        <begin position="27"/>
        <end position="49"/>
    </location>
</feature>
<evidence type="ECO:0000256" key="7">
    <source>
        <dbReference type="SAM" id="Phobius"/>
    </source>
</evidence>
<evidence type="ECO:0000256" key="4">
    <source>
        <dbReference type="ARBA" id="ARBA00022989"/>
    </source>
</evidence>
<dbReference type="InterPro" id="IPR020846">
    <property type="entry name" value="MFS_dom"/>
</dbReference>
<dbReference type="InterPro" id="IPR036259">
    <property type="entry name" value="MFS_trans_sf"/>
</dbReference>
<dbReference type="GO" id="GO:0005886">
    <property type="term" value="C:plasma membrane"/>
    <property type="evidence" value="ECO:0007669"/>
    <property type="project" value="TreeGrafter"/>
</dbReference>
<feature type="transmembrane region" description="Helical" evidence="7">
    <location>
        <begin position="300"/>
        <end position="320"/>
    </location>
</feature>
<dbReference type="InterPro" id="IPR011701">
    <property type="entry name" value="MFS"/>
</dbReference>
<keyword evidence="3 7" id="KW-0812">Transmembrane</keyword>
<feature type="transmembrane region" description="Helical" evidence="7">
    <location>
        <begin position="69"/>
        <end position="90"/>
    </location>
</feature>
<dbReference type="SUPFAM" id="SSF103473">
    <property type="entry name" value="MFS general substrate transporter"/>
    <property type="match status" value="1"/>
</dbReference>
<evidence type="ECO:0000256" key="2">
    <source>
        <dbReference type="ARBA" id="ARBA00022448"/>
    </source>
</evidence>
<dbReference type="PROSITE" id="PS50850">
    <property type="entry name" value="MFS"/>
    <property type="match status" value="1"/>
</dbReference>
<protein>
    <submittedName>
        <fullName evidence="8">DEBR0S1_34134g1_1</fullName>
    </submittedName>
</protein>
<dbReference type="Pfam" id="PF07690">
    <property type="entry name" value="MFS_1"/>
    <property type="match status" value="1"/>
</dbReference>
<keyword evidence="4 7" id="KW-1133">Transmembrane helix</keyword>
<proteinExistence type="inferred from homology"/>
<feature type="transmembrane region" description="Helical" evidence="7">
    <location>
        <begin position="404"/>
        <end position="423"/>
    </location>
</feature>
<feature type="transmembrane region" description="Helical" evidence="7">
    <location>
        <begin position="260"/>
        <end position="280"/>
    </location>
</feature>
<dbReference type="EMBL" id="CABFWN010000001">
    <property type="protein sequence ID" value="VUG17142.1"/>
    <property type="molecule type" value="Genomic_DNA"/>
</dbReference>
<dbReference type="PANTHER" id="PTHR23502">
    <property type="entry name" value="MAJOR FACILITATOR SUPERFAMILY"/>
    <property type="match status" value="1"/>
</dbReference>
<feature type="transmembrane region" description="Helical" evidence="7">
    <location>
        <begin position="153"/>
        <end position="172"/>
    </location>
</feature>
<dbReference type="AlphaFoldDB" id="A0A7D9GYN2"/>
<sequence>MINGKKQDVNTGEQSSQVTIMMHGEKLFLSGLIALIALCSGLNTPIYWVAIPEIKKHFDITEEQANLTITAYLVFQAVSPMLVCTFSDIWGRRPIILYCMLASLASNLGLVFCPSYGVMIFLRCLLAAHAAPLIAISSAVVGDFTTRIDRGGYVGFTFGFTLIGSGLAPFIGACLDQRWKWRGIFAFAAILNAISLTLAFLFLPETSHPIVGNMSILPRHFIHKSPIIYIRGRKRICGLEANTTKKYKFNIKEIVTTMKLLKDPLVIFALVPNSLIYATWTMSQATMSLSLSDSYHYVPIKVGLCFLAPGIACCISAILCGKLLNHGYKKQHDSRQITEEETDTSNEPKEIPDAQTKDLTVNSENSPNNHQPNIIRARLRYFQPFNLGVVISSILYGWSVNQLWNVATVIIFTAILTFCSVYPQTATNTLLVDLHPENSGAVSSLNNLFRCGLGSIFISCLTKMNGSLTIGGTYTLMAGICTISSLCLPLVLRQSDSIIRKRPEKYTDNKATQNV</sequence>
<dbReference type="Gene3D" id="1.20.1250.20">
    <property type="entry name" value="MFS general substrate transporter like domains"/>
    <property type="match status" value="1"/>
</dbReference>